<evidence type="ECO:0000313" key="2">
    <source>
        <dbReference type="EMBL" id="MEI5999061.1"/>
    </source>
</evidence>
<keyword evidence="3" id="KW-1185">Reference proteome</keyword>
<comment type="caution">
    <text evidence="2">The sequence shown here is derived from an EMBL/GenBank/DDBJ whole genome shotgun (WGS) entry which is preliminary data.</text>
</comment>
<proteinExistence type="predicted"/>
<evidence type="ECO:0000256" key="1">
    <source>
        <dbReference type="SAM" id="Phobius"/>
    </source>
</evidence>
<dbReference type="Proteomes" id="UP001386437">
    <property type="component" value="Unassembled WGS sequence"/>
</dbReference>
<keyword evidence="1" id="KW-0812">Transmembrane</keyword>
<reference evidence="2 3" key="1">
    <citation type="journal article" date="2022" name="Arch. Microbiol.">
        <title>Paraburkholderia bengalensis sp. nov. isolated from roots of Oryza sativa, IR64.</title>
        <authorList>
            <person name="Nag P."/>
            <person name="Mondal N."/>
            <person name="Sarkar J."/>
            <person name="Das S."/>
        </authorList>
    </citation>
    <scope>NUCLEOTIDE SEQUENCE [LARGE SCALE GENOMIC DNA]</scope>
    <source>
        <strain evidence="2 3">IR64_4_BI</strain>
    </source>
</reference>
<protein>
    <submittedName>
        <fullName evidence="2">Uncharacterized protein</fullName>
    </submittedName>
</protein>
<gene>
    <name evidence="2" type="ORF">H3V53_18140</name>
</gene>
<name>A0ABU8IU56_9BURK</name>
<evidence type="ECO:0000313" key="3">
    <source>
        <dbReference type="Proteomes" id="UP001386437"/>
    </source>
</evidence>
<dbReference type="RefSeq" id="WP_336599165.1">
    <property type="nucleotide sequence ID" value="NZ_JACFYJ010000028.1"/>
</dbReference>
<dbReference type="EMBL" id="JACFYJ010000028">
    <property type="protein sequence ID" value="MEI5999061.1"/>
    <property type="molecule type" value="Genomic_DNA"/>
</dbReference>
<keyword evidence="1" id="KW-0472">Membrane</keyword>
<accession>A0ABU8IU56</accession>
<keyword evidence="1" id="KW-1133">Transmembrane helix</keyword>
<sequence>MNGKAKPLEAYEAHFNKAALPHVGRRIGWLAAAVVFIGLLIAVRVTAMPPVVLANNPDCLRDVARDEHTSVADMFRNSFGQGALNRASIVCSQAPGAS</sequence>
<feature type="transmembrane region" description="Helical" evidence="1">
    <location>
        <begin position="27"/>
        <end position="47"/>
    </location>
</feature>
<organism evidence="2 3">
    <name type="scientific">Paraburkholderia bengalensis</name>
    <dbReference type="NCBI Taxonomy" id="2747562"/>
    <lineage>
        <taxon>Bacteria</taxon>
        <taxon>Pseudomonadati</taxon>
        <taxon>Pseudomonadota</taxon>
        <taxon>Betaproteobacteria</taxon>
        <taxon>Burkholderiales</taxon>
        <taxon>Burkholderiaceae</taxon>
        <taxon>Paraburkholderia</taxon>
    </lineage>
</organism>